<keyword evidence="1" id="KW-0560">Oxidoreductase</keyword>
<sequence length="460" mass="49393">MTDSSHHPAHDAAVQESFRLLGYSGANLITPVEDIDHDVAIVGGGQSGVAIAHALRRSGITNITLVDEAADESALAWRSRARMRTLRTPKTISGPELGNATLTFRAWYEGVHGAGTFESIDKIATPAWADYLTWYRQQVGVEVRRGIRVTDIEPLGTGRLRLHLATADRAWTEDARKIVLATGVSGTGTPNIPAVLSALPRHLYAHTADPIDFASLQGRTVAVLGAASSAFDAAATALEANAAEVHVYTRRPEPVVAPETGARPNPLVQDMFPLLDDDERWRQRWQVSERGANVPPESVARAAAFANYHLHVAAEWKSVVERNGQVVVDAADGIRAFDFVIAGTGYQQDPNTRPELESIAQHIALWSDVYTPPEDLGSDLLGSAPYLGQGYEFTEKVPGAAPWLADIHVFSIGASTSFGLPVGDVPSLRTGIPRLVGAITRDLVLADLDRARSVPAGVGR</sequence>
<name>A0ABU3WQA5_9NOCA</name>
<dbReference type="SUPFAM" id="SSF51905">
    <property type="entry name" value="FAD/NAD(P)-binding domain"/>
    <property type="match status" value="1"/>
</dbReference>
<comment type="caution">
    <text evidence="2">The sequence shown here is derived from an EMBL/GenBank/DDBJ whole genome shotgun (WGS) entry which is preliminary data.</text>
</comment>
<evidence type="ECO:0000256" key="1">
    <source>
        <dbReference type="ARBA" id="ARBA00023002"/>
    </source>
</evidence>
<dbReference type="InterPro" id="IPR050982">
    <property type="entry name" value="Auxin_biosynth/cation_transpt"/>
</dbReference>
<organism evidence="2 3">
    <name type="scientific">Rhodococcus zopfii</name>
    <dbReference type="NCBI Taxonomy" id="43772"/>
    <lineage>
        <taxon>Bacteria</taxon>
        <taxon>Bacillati</taxon>
        <taxon>Actinomycetota</taxon>
        <taxon>Actinomycetes</taxon>
        <taxon>Mycobacteriales</taxon>
        <taxon>Nocardiaceae</taxon>
        <taxon>Rhodococcus</taxon>
    </lineage>
</organism>
<dbReference type="PANTHER" id="PTHR43539">
    <property type="entry name" value="FLAVIN-BINDING MONOOXYGENASE-LIKE PROTEIN (AFU_ORTHOLOGUE AFUA_4G09220)"/>
    <property type="match status" value="1"/>
</dbReference>
<evidence type="ECO:0000313" key="2">
    <source>
        <dbReference type="EMBL" id="MDV2476150.1"/>
    </source>
</evidence>
<dbReference type="Pfam" id="PF13738">
    <property type="entry name" value="Pyr_redox_3"/>
    <property type="match status" value="1"/>
</dbReference>
<gene>
    <name evidence="2" type="ORF">F8M49_13800</name>
</gene>
<dbReference type="PANTHER" id="PTHR43539:SF91">
    <property type="entry name" value="FAD-DEPENDENT URATE HYDROXYLASE"/>
    <property type="match status" value="1"/>
</dbReference>
<dbReference type="InterPro" id="IPR036188">
    <property type="entry name" value="FAD/NAD-bd_sf"/>
</dbReference>
<accession>A0ABU3WQA5</accession>
<dbReference type="Proteomes" id="UP001275440">
    <property type="component" value="Unassembled WGS sequence"/>
</dbReference>
<dbReference type="EMBL" id="WBMO01000001">
    <property type="protein sequence ID" value="MDV2476150.1"/>
    <property type="molecule type" value="Genomic_DNA"/>
</dbReference>
<proteinExistence type="predicted"/>
<evidence type="ECO:0000313" key="3">
    <source>
        <dbReference type="Proteomes" id="UP001275440"/>
    </source>
</evidence>
<protein>
    <submittedName>
        <fullName evidence="2">NAD(P)/FAD-dependent oxidoreductase</fullName>
    </submittedName>
</protein>
<dbReference type="Gene3D" id="3.50.50.60">
    <property type="entry name" value="FAD/NAD(P)-binding domain"/>
    <property type="match status" value="2"/>
</dbReference>
<keyword evidence="3" id="KW-1185">Reference proteome</keyword>
<reference evidence="2 3" key="1">
    <citation type="submission" date="2019-10" db="EMBL/GenBank/DDBJ databases">
        <title>Draft Genome Assembly of Rhodococcus zopfii DSM44189.</title>
        <authorList>
            <person name="Sutton J.M."/>
            <person name="Akob D.M."/>
            <person name="Bushman T.J."/>
        </authorList>
    </citation>
    <scope>NUCLEOTIDE SEQUENCE [LARGE SCALE GENOMIC DNA]</scope>
    <source>
        <strain evidence="2 3">DSM 44189</strain>
    </source>
</reference>